<dbReference type="Proteomes" id="UP001501475">
    <property type="component" value="Unassembled WGS sequence"/>
</dbReference>
<protein>
    <submittedName>
        <fullName evidence="2">Uncharacterized protein</fullName>
    </submittedName>
</protein>
<accession>A0ABN2K2S5</accession>
<dbReference type="EMBL" id="BAAAPN010000014">
    <property type="protein sequence ID" value="GAA1747196.1"/>
    <property type="molecule type" value="Genomic_DNA"/>
</dbReference>
<feature type="region of interest" description="Disordered" evidence="1">
    <location>
        <begin position="1"/>
        <end position="30"/>
    </location>
</feature>
<keyword evidence="3" id="KW-1185">Reference proteome</keyword>
<name>A0ABN2K2S5_9MICO</name>
<feature type="compositionally biased region" description="Basic and acidic residues" evidence="1">
    <location>
        <begin position="1"/>
        <end position="12"/>
    </location>
</feature>
<proteinExistence type="predicted"/>
<evidence type="ECO:0000313" key="2">
    <source>
        <dbReference type="EMBL" id="GAA1747196.1"/>
    </source>
</evidence>
<reference evidence="2 3" key="1">
    <citation type="journal article" date="2019" name="Int. J. Syst. Evol. Microbiol.">
        <title>The Global Catalogue of Microorganisms (GCM) 10K type strain sequencing project: providing services to taxonomists for standard genome sequencing and annotation.</title>
        <authorList>
            <consortium name="The Broad Institute Genomics Platform"/>
            <consortium name="The Broad Institute Genome Sequencing Center for Infectious Disease"/>
            <person name="Wu L."/>
            <person name="Ma J."/>
        </authorList>
    </citation>
    <scope>NUCLEOTIDE SEQUENCE [LARGE SCALE GENOMIC DNA]</scope>
    <source>
        <strain evidence="2 3">JCM 15591</strain>
    </source>
</reference>
<sequence length="72" mass="8000">MTYYRDSDEDHSTLTPRMSRGCGPRDSDRSLTNVAAERLIEATGERHDVDFRRGLPKVLPVHALADSEAEGA</sequence>
<organism evidence="2 3">
    <name type="scientific">Nostocoides vanveenii</name>
    <dbReference type="NCBI Taxonomy" id="330835"/>
    <lineage>
        <taxon>Bacteria</taxon>
        <taxon>Bacillati</taxon>
        <taxon>Actinomycetota</taxon>
        <taxon>Actinomycetes</taxon>
        <taxon>Micrococcales</taxon>
        <taxon>Intrasporangiaceae</taxon>
        <taxon>Nostocoides</taxon>
    </lineage>
</organism>
<gene>
    <name evidence="2" type="ORF">GCM10009810_04770</name>
</gene>
<evidence type="ECO:0000256" key="1">
    <source>
        <dbReference type="SAM" id="MobiDB-lite"/>
    </source>
</evidence>
<comment type="caution">
    <text evidence="2">The sequence shown here is derived from an EMBL/GenBank/DDBJ whole genome shotgun (WGS) entry which is preliminary data.</text>
</comment>
<evidence type="ECO:0000313" key="3">
    <source>
        <dbReference type="Proteomes" id="UP001501475"/>
    </source>
</evidence>